<dbReference type="STRING" id="173990.SAMN05660691_01454"/>
<dbReference type="InterPro" id="IPR051205">
    <property type="entry name" value="UbiH/COQ6_monooxygenase"/>
</dbReference>
<evidence type="ECO:0000256" key="2">
    <source>
        <dbReference type="ARBA" id="ARBA00004749"/>
    </source>
</evidence>
<name>A0A1H6KTM4_9GAMM</name>
<sequence length="398" mass="43113">MTQTAVTSDLPLFDIVISGGGMAGSTLAWALLQANPALKLAIIEQQAETISQASFDSRSIALAAASVDLLQRWGLWADIKPKACAIEHIHVSDRGHFGKTRLSAAEYQQQALGYVLEVEHLGALLSEKLAGYKQLQRFAPNTLAAITPTQQQQVLTLNDGTALQAKLLLIAEGGLSPSRSLAGFGVLERQYQQHAVIANLALAEGHQHTAFERFTEHGPIALLPLTRQRYSLVYTATPDEAARLMQLDDTAFVAQVQQAFGYRAGIFSGAGRRASYPLSLRVSGDIVRHRTALLGNSLHNVHPIAGQGFNLALRDIAELVRQVNAAPHDIGGYAMLRAYQQARQLDINTVTTATDALVRIFSNRSRLMALARNTGLLALTLCDELKRPVAEQAMGLRS</sequence>
<comment type="similarity">
    <text evidence="3">Belongs to the UbiH/COQ6 family.</text>
</comment>
<keyword evidence="7" id="KW-0503">Monooxygenase</keyword>
<dbReference type="PANTHER" id="PTHR43876:SF8">
    <property type="entry name" value="2-OCTAPRENYL-6-METHOXYPHENOL HYDROXYLASE"/>
    <property type="match status" value="1"/>
</dbReference>
<dbReference type="GO" id="GO:0071949">
    <property type="term" value="F:FAD binding"/>
    <property type="evidence" value="ECO:0007669"/>
    <property type="project" value="InterPro"/>
</dbReference>
<dbReference type="UniPathway" id="UPA00232"/>
<protein>
    <submittedName>
        <fullName evidence="9">2-octaprenyl-6-methoxyphenol hydroxylase</fullName>
    </submittedName>
</protein>
<dbReference type="SUPFAM" id="SSF51905">
    <property type="entry name" value="FAD/NAD(P)-binding domain"/>
    <property type="match status" value="1"/>
</dbReference>
<dbReference type="GO" id="GO:0008681">
    <property type="term" value="F:2-octaprenyl-6-methoxyphenol hydroxylase activity"/>
    <property type="evidence" value="ECO:0007669"/>
    <property type="project" value="InterPro"/>
</dbReference>
<accession>A0A1H6KTM4</accession>
<dbReference type="InterPro" id="IPR036188">
    <property type="entry name" value="FAD/NAD-bd_sf"/>
</dbReference>
<keyword evidence="5" id="KW-0274">FAD</keyword>
<dbReference type="Proteomes" id="UP000199371">
    <property type="component" value="Unassembled WGS sequence"/>
</dbReference>
<dbReference type="NCBIfam" id="TIGR01984">
    <property type="entry name" value="UbiH"/>
    <property type="match status" value="1"/>
</dbReference>
<organism evidence="9 10">
    <name type="scientific">Rheinheimera pacifica</name>
    <dbReference type="NCBI Taxonomy" id="173990"/>
    <lineage>
        <taxon>Bacteria</taxon>
        <taxon>Pseudomonadati</taxon>
        <taxon>Pseudomonadota</taxon>
        <taxon>Gammaproteobacteria</taxon>
        <taxon>Chromatiales</taxon>
        <taxon>Chromatiaceae</taxon>
        <taxon>Rheinheimera</taxon>
    </lineage>
</organism>
<keyword evidence="4" id="KW-0285">Flavoprotein</keyword>
<gene>
    <name evidence="9" type="ORF">SAMN05660691_01454</name>
</gene>
<evidence type="ECO:0000256" key="6">
    <source>
        <dbReference type="ARBA" id="ARBA00023002"/>
    </source>
</evidence>
<dbReference type="EMBL" id="FNXF01000004">
    <property type="protein sequence ID" value="SEH79234.1"/>
    <property type="molecule type" value="Genomic_DNA"/>
</dbReference>
<dbReference type="InterPro" id="IPR011295">
    <property type="entry name" value="UbiH"/>
</dbReference>
<proteinExistence type="inferred from homology"/>
<feature type="domain" description="FAD-binding" evidence="8">
    <location>
        <begin position="14"/>
        <end position="350"/>
    </location>
</feature>
<dbReference type="InterPro" id="IPR002938">
    <property type="entry name" value="FAD-bd"/>
</dbReference>
<evidence type="ECO:0000256" key="4">
    <source>
        <dbReference type="ARBA" id="ARBA00022630"/>
    </source>
</evidence>
<dbReference type="AlphaFoldDB" id="A0A1H6KTM4"/>
<evidence type="ECO:0000313" key="9">
    <source>
        <dbReference type="EMBL" id="SEH79234.1"/>
    </source>
</evidence>
<evidence type="ECO:0000256" key="7">
    <source>
        <dbReference type="ARBA" id="ARBA00023033"/>
    </source>
</evidence>
<evidence type="ECO:0000256" key="5">
    <source>
        <dbReference type="ARBA" id="ARBA00022827"/>
    </source>
</evidence>
<evidence type="ECO:0000256" key="1">
    <source>
        <dbReference type="ARBA" id="ARBA00001974"/>
    </source>
</evidence>
<dbReference type="InterPro" id="IPR010971">
    <property type="entry name" value="UbiH/COQ6"/>
</dbReference>
<dbReference type="NCBIfam" id="NF004356">
    <property type="entry name" value="PRK05732.1"/>
    <property type="match status" value="1"/>
</dbReference>
<dbReference type="GO" id="GO:0006744">
    <property type="term" value="P:ubiquinone biosynthetic process"/>
    <property type="evidence" value="ECO:0007669"/>
    <property type="project" value="UniProtKB-UniPathway"/>
</dbReference>
<reference evidence="10" key="1">
    <citation type="submission" date="2016-10" db="EMBL/GenBank/DDBJ databases">
        <authorList>
            <person name="Varghese N."/>
            <person name="Submissions S."/>
        </authorList>
    </citation>
    <scope>NUCLEOTIDE SEQUENCE [LARGE SCALE GENOMIC DNA]</scope>
    <source>
        <strain evidence="10">DSM 17616</strain>
    </source>
</reference>
<dbReference type="Pfam" id="PF01494">
    <property type="entry name" value="FAD_binding_3"/>
    <property type="match status" value="1"/>
</dbReference>
<dbReference type="NCBIfam" id="TIGR01988">
    <property type="entry name" value="Ubi-OHases"/>
    <property type="match status" value="1"/>
</dbReference>
<dbReference type="PRINTS" id="PR00420">
    <property type="entry name" value="RNGMNOXGNASE"/>
</dbReference>
<evidence type="ECO:0000256" key="3">
    <source>
        <dbReference type="ARBA" id="ARBA00005349"/>
    </source>
</evidence>
<keyword evidence="10" id="KW-1185">Reference proteome</keyword>
<evidence type="ECO:0000313" key="10">
    <source>
        <dbReference type="Proteomes" id="UP000199371"/>
    </source>
</evidence>
<dbReference type="PANTHER" id="PTHR43876">
    <property type="entry name" value="UBIQUINONE BIOSYNTHESIS MONOOXYGENASE COQ6, MITOCHONDRIAL"/>
    <property type="match status" value="1"/>
</dbReference>
<dbReference type="OrthoDB" id="9769565at2"/>
<dbReference type="Gene3D" id="3.50.50.60">
    <property type="entry name" value="FAD/NAD(P)-binding domain"/>
    <property type="match status" value="2"/>
</dbReference>
<keyword evidence="6" id="KW-0560">Oxidoreductase</keyword>
<comment type="cofactor">
    <cofactor evidence="1">
        <name>FAD</name>
        <dbReference type="ChEBI" id="CHEBI:57692"/>
    </cofactor>
</comment>
<evidence type="ECO:0000259" key="8">
    <source>
        <dbReference type="Pfam" id="PF01494"/>
    </source>
</evidence>
<comment type="pathway">
    <text evidence="2">Cofactor biosynthesis; ubiquinone biosynthesis.</text>
</comment>
<dbReference type="RefSeq" id="WP_092791788.1">
    <property type="nucleotide sequence ID" value="NZ_FNXF01000004.1"/>
</dbReference>